<name>A0A812G1T4_9DINO</name>
<proteinExistence type="predicted"/>
<sequence>MYGPLADSGNRDVAQAPELHTFKAFARWGLQGCFILGLRPHECTGLMLPTSSNMRQSPCDLELRTKGRSRKPTGAQKVRAVHTAQGVRLGSTGMTRSSRQRATSMVAVQFGPKRGAMDTVKGLKGLEERVV</sequence>
<evidence type="ECO:0000313" key="1">
    <source>
        <dbReference type="EMBL" id="CAE6912236.1"/>
    </source>
</evidence>
<evidence type="ECO:0000313" key="2">
    <source>
        <dbReference type="Proteomes" id="UP000604046"/>
    </source>
</evidence>
<organism evidence="1 2">
    <name type="scientific">Symbiodinium natans</name>
    <dbReference type="NCBI Taxonomy" id="878477"/>
    <lineage>
        <taxon>Eukaryota</taxon>
        <taxon>Sar</taxon>
        <taxon>Alveolata</taxon>
        <taxon>Dinophyceae</taxon>
        <taxon>Suessiales</taxon>
        <taxon>Symbiodiniaceae</taxon>
        <taxon>Symbiodinium</taxon>
    </lineage>
</organism>
<protein>
    <submittedName>
        <fullName evidence="1">Uncharacterized protein</fullName>
    </submittedName>
</protein>
<accession>A0A812G1T4</accession>
<dbReference type="Proteomes" id="UP000604046">
    <property type="component" value="Unassembled WGS sequence"/>
</dbReference>
<comment type="caution">
    <text evidence="1">The sequence shown here is derived from an EMBL/GenBank/DDBJ whole genome shotgun (WGS) entry which is preliminary data.</text>
</comment>
<reference evidence="1" key="1">
    <citation type="submission" date="2021-02" db="EMBL/GenBank/DDBJ databases">
        <authorList>
            <person name="Dougan E. K."/>
            <person name="Rhodes N."/>
            <person name="Thang M."/>
            <person name="Chan C."/>
        </authorList>
    </citation>
    <scope>NUCLEOTIDE SEQUENCE</scope>
</reference>
<keyword evidence="2" id="KW-1185">Reference proteome</keyword>
<dbReference type="AlphaFoldDB" id="A0A812G1T4"/>
<gene>
    <name evidence="1" type="ORF">SNAT2548_LOCUS162</name>
</gene>
<dbReference type="EMBL" id="CAJNDS010000002">
    <property type="protein sequence ID" value="CAE6912236.1"/>
    <property type="molecule type" value="Genomic_DNA"/>
</dbReference>